<feature type="chain" id="PRO_5012217162" description="OmpA-like domain-containing protein" evidence="5">
    <location>
        <begin position="26"/>
        <end position="485"/>
    </location>
</feature>
<dbReference type="InterPro" id="IPR050330">
    <property type="entry name" value="Bact_OuterMem_StrucFunc"/>
</dbReference>
<evidence type="ECO:0000256" key="3">
    <source>
        <dbReference type="ARBA" id="ARBA00023237"/>
    </source>
</evidence>
<dbReference type="InterPro" id="IPR036737">
    <property type="entry name" value="OmpA-like_sf"/>
</dbReference>
<organism evidence="7 8">
    <name type="scientific">Shewanella bicestrii</name>
    <dbReference type="NCBI Taxonomy" id="2018305"/>
    <lineage>
        <taxon>Bacteria</taxon>
        <taxon>Pseudomonadati</taxon>
        <taxon>Pseudomonadota</taxon>
        <taxon>Gammaproteobacteria</taxon>
        <taxon>Alteromonadales</taxon>
        <taxon>Shewanellaceae</taxon>
        <taxon>Shewanella</taxon>
    </lineage>
</organism>
<dbReference type="PANTHER" id="PTHR30329:SF21">
    <property type="entry name" value="LIPOPROTEIN YIAD-RELATED"/>
    <property type="match status" value="1"/>
</dbReference>
<name>A0A220UQ04_9GAMM</name>
<dbReference type="SUPFAM" id="SSF103088">
    <property type="entry name" value="OmpA-like"/>
    <property type="match status" value="1"/>
</dbReference>
<dbReference type="PANTHER" id="PTHR30329">
    <property type="entry name" value="STATOR ELEMENT OF FLAGELLAR MOTOR COMPLEX"/>
    <property type="match status" value="1"/>
</dbReference>
<keyword evidence="2 4" id="KW-0472">Membrane</keyword>
<evidence type="ECO:0000256" key="5">
    <source>
        <dbReference type="SAM" id="SignalP"/>
    </source>
</evidence>
<dbReference type="CDD" id="cd07185">
    <property type="entry name" value="OmpA_C-like"/>
    <property type="match status" value="1"/>
</dbReference>
<comment type="subcellular location">
    <subcellularLocation>
        <location evidence="1">Cell outer membrane</location>
    </subcellularLocation>
</comment>
<keyword evidence="3" id="KW-0998">Cell outer membrane</keyword>
<accession>A0A220UQ04</accession>
<protein>
    <recommendedName>
        <fullName evidence="6">OmpA-like domain-containing protein</fullName>
    </recommendedName>
</protein>
<dbReference type="GO" id="GO:0009279">
    <property type="term" value="C:cell outer membrane"/>
    <property type="evidence" value="ECO:0007669"/>
    <property type="project" value="UniProtKB-SubCell"/>
</dbReference>
<evidence type="ECO:0000256" key="4">
    <source>
        <dbReference type="PROSITE-ProRule" id="PRU00473"/>
    </source>
</evidence>
<evidence type="ECO:0000313" key="8">
    <source>
        <dbReference type="Proteomes" id="UP000198367"/>
    </source>
</evidence>
<dbReference type="EMBL" id="CP022358">
    <property type="protein sequence ID" value="ASK70268.1"/>
    <property type="molecule type" value="Genomic_DNA"/>
</dbReference>
<sequence length="485" mass="53730">MGHKMLLSAVLLTATCGVATFAVNAELLFTPFPDAKSPEEKRIHFTPFELITAVDGDKFTLLPVSGKLTRQSVELPEGYSPEHVINNYLAQLKKLNAEVLFSCQAASCGDGQAMQTQLKPLKSVNADYHSAYVAAKLKGTRGEVYTSVYVVNREDRYTYLQVDILDAIPEPLDLIQANGDFLQQAPKQIEIKDRRSDDAQGATDHPLLGRMPGSYITSYKQTNFIQVPVLVGISGADYQTKSLDAKLTQISYQMPESYSLFEINSNYAAAAQKLQAERVFHCKGTACGDDDNLINAIKLIKDDKEDEWQEYQLFKLSHAKGDVYFDIYSQGYFDGTPADTTLRVMELSTLKDDRVAINLDALTDAISQTGKATLEGLLFDYDSERLLPEAKPVLEVLASYLKQNPTLSFYVVGHTDDKGERSYNQSLSERRAAAVIMQLSDGFKIPSAQLTAHGNGEYSPVASNTNDAGQKLNRRVELVLRSDKK</sequence>
<dbReference type="Proteomes" id="UP000198367">
    <property type="component" value="Chromosome"/>
</dbReference>
<dbReference type="Gene3D" id="3.30.1330.60">
    <property type="entry name" value="OmpA-like domain"/>
    <property type="match status" value="1"/>
</dbReference>
<gene>
    <name evidence="7" type="ORF">CF168_16220</name>
</gene>
<dbReference type="RefSeq" id="WP_089068338.1">
    <property type="nucleotide sequence ID" value="NZ_CP022358.1"/>
</dbReference>
<feature type="signal peptide" evidence="5">
    <location>
        <begin position="1"/>
        <end position="25"/>
    </location>
</feature>
<dbReference type="PRINTS" id="PR01021">
    <property type="entry name" value="OMPADOMAIN"/>
</dbReference>
<evidence type="ECO:0000256" key="1">
    <source>
        <dbReference type="ARBA" id="ARBA00004442"/>
    </source>
</evidence>
<dbReference type="Pfam" id="PF16234">
    <property type="entry name" value="DUF4892"/>
    <property type="match status" value="2"/>
</dbReference>
<dbReference type="InterPro" id="IPR032608">
    <property type="entry name" value="DUF4892"/>
</dbReference>
<dbReference type="Pfam" id="PF00691">
    <property type="entry name" value="OmpA"/>
    <property type="match status" value="1"/>
</dbReference>
<keyword evidence="8" id="KW-1185">Reference proteome</keyword>
<dbReference type="PROSITE" id="PS51123">
    <property type="entry name" value="OMPA_2"/>
    <property type="match status" value="1"/>
</dbReference>
<feature type="domain" description="OmpA-like" evidence="6">
    <location>
        <begin position="366"/>
        <end position="484"/>
    </location>
</feature>
<dbReference type="AlphaFoldDB" id="A0A220UQ04"/>
<evidence type="ECO:0000256" key="2">
    <source>
        <dbReference type="ARBA" id="ARBA00023136"/>
    </source>
</evidence>
<keyword evidence="5" id="KW-0732">Signal</keyword>
<evidence type="ECO:0000313" key="7">
    <source>
        <dbReference type="EMBL" id="ASK70268.1"/>
    </source>
</evidence>
<dbReference type="InterPro" id="IPR006665">
    <property type="entry name" value="OmpA-like"/>
</dbReference>
<dbReference type="InterPro" id="IPR006664">
    <property type="entry name" value="OMP_bac"/>
</dbReference>
<evidence type="ECO:0000259" key="6">
    <source>
        <dbReference type="PROSITE" id="PS51123"/>
    </source>
</evidence>
<reference evidence="7 8" key="1">
    <citation type="submission" date="2017-07" db="EMBL/GenBank/DDBJ databases">
        <title>Phenotypical and genomic characterization of a clinical isolate of Shewanella bicestrii sp. nov. producing an extended-spectrum beta-lactamase and a new oxacillinase variant.</title>
        <authorList>
            <person name="Jousset A.B."/>
            <person name="Bonnin R.A."/>
            <person name="Girlich D."/>
            <person name="Dabos L."/>
            <person name="Potron A."/>
            <person name="Dortet L."/>
            <person name="Glaser P."/>
            <person name="Naas T."/>
        </authorList>
    </citation>
    <scope>NUCLEOTIDE SEQUENCE [LARGE SCALE GENOMIC DNA]</scope>
    <source>
        <strain evidence="7 8">JAB-1</strain>
    </source>
</reference>
<proteinExistence type="predicted"/>
<dbReference type="KEGG" id="sbj:CF168_16220"/>